<name>A0A5C2RTK9_9APHY</name>
<protein>
    <submittedName>
        <fullName evidence="2">Uncharacterized protein</fullName>
    </submittedName>
</protein>
<feature type="compositionally biased region" description="Basic and acidic residues" evidence="1">
    <location>
        <begin position="26"/>
        <end position="35"/>
    </location>
</feature>
<keyword evidence="3" id="KW-1185">Reference proteome</keyword>
<dbReference type="EMBL" id="ML122312">
    <property type="protein sequence ID" value="RPD53980.1"/>
    <property type="molecule type" value="Genomic_DNA"/>
</dbReference>
<dbReference type="Proteomes" id="UP000313359">
    <property type="component" value="Unassembled WGS sequence"/>
</dbReference>
<feature type="region of interest" description="Disordered" evidence="1">
    <location>
        <begin position="61"/>
        <end position="94"/>
    </location>
</feature>
<proteinExistence type="predicted"/>
<dbReference type="AlphaFoldDB" id="A0A5C2RTK9"/>
<gene>
    <name evidence="2" type="ORF">L227DRAFT_374105</name>
</gene>
<organism evidence="2 3">
    <name type="scientific">Lentinus tigrinus ALCF2SS1-6</name>
    <dbReference type="NCBI Taxonomy" id="1328759"/>
    <lineage>
        <taxon>Eukaryota</taxon>
        <taxon>Fungi</taxon>
        <taxon>Dikarya</taxon>
        <taxon>Basidiomycota</taxon>
        <taxon>Agaricomycotina</taxon>
        <taxon>Agaricomycetes</taxon>
        <taxon>Polyporales</taxon>
        <taxon>Polyporaceae</taxon>
        <taxon>Lentinus</taxon>
    </lineage>
</organism>
<sequence length="160" mass="18149">MSTRSLDQAAYILTADIRLIDVFHTDEEKSKESRPPEAGALPATTEHRALEHPLRWHSLRFRGTRPADALSPTGGSNPCQKSSRRSDGHSSIRRGLALGRGHGLIRFRMVWNAGRQRRVDRTDDRPHDVSRRYHWRCALRARLPPDGHDPCQELVGLVHA</sequence>
<evidence type="ECO:0000313" key="2">
    <source>
        <dbReference type="EMBL" id="RPD53980.1"/>
    </source>
</evidence>
<evidence type="ECO:0000313" key="3">
    <source>
        <dbReference type="Proteomes" id="UP000313359"/>
    </source>
</evidence>
<reference evidence="2" key="1">
    <citation type="journal article" date="2018" name="Genome Biol. Evol.">
        <title>Genomics and development of Lentinus tigrinus, a white-rot wood-decaying mushroom with dimorphic fruiting bodies.</title>
        <authorList>
            <person name="Wu B."/>
            <person name="Xu Z."/>
            <person name="Knudson A."/>
            <person name="Carlson A."/>
            <person name="Chen N."/>
            <person name="Kovaka S."/>
            <person name="LaButti K."/>
            <person name="Lipzen A."/>
            <person name="Pennachio C."/>
            <person name="Riley R."/>
            <person name="Schakwitz W."/>
            <person name="Umezawa K."/>
            <person name="Ohm R.A."/>
            <person name="Grigoriev I.V."/>
            <person name="Nagy L.G."/>
            <person name="Gibbons J."/>
            <person name="Hibbett D."/>
        </authorList>
    </citation>
    <scope>NUCLEOTIDE SEQUENCE [LARGE SCALE GENOMIC DNA]</scope>
    <source>
        <strain evidence="2">ALCF2SS1-6</strain>
    </source>
</reference>
<evidence type="ECO:0000256" key="1">
    <source>
        <dbReference type="SAM" id="MobiDB-lite"/>
    </source>
</evidence>
<feature type="region of interest" description="Disordered" evidence="1">
    <location>
        <begin position="26"/>
        <end position="49"/>
    </location>
</feature>
<accession>A0A5C2RTK9</accession>